<keyword evidence="11" id="KW-0460">Magnesium</keyword>
<evidence type="ECO:0000256" key="2">
    <source>
        <dbReference type="ARBA" id="ARBA00001946"/>
    </source>
</evidence>
<comment type="caution">
    <text evidence="17">The sequence shown here is derived from an EMBL/GenBank/DDBJ whole genome shotgun (WGS) entry which is preliminary data.</text>
</comment>
<keyword evidence="15" id="KW-0175">Coiled coil</keyword>
<evidence type="ECO:0000256" key="3">
    <source>
        <dbReference type="ARBA" id="ARBA00004838"/>
    </source>
</evidence>
<evidence type="ECO:0000256" key="14">
    <source>
        <dbReference type="RuleBase" id="RU000696"/>
    </source>
</evidence>
<dbReference type="EMBL" id="SDRB02010749">
    <property type="protein sequence ID" value="THG04526.1"/>
    <property type="molecule type" value="Genomic_DNA"/>
</dbReference>
<dbReference type="Pfam" id="PF00162">
    <property type="entry name" value="PGK"/>
    <property type="match status" value="1"/>
</dbReference>
<dbReference type="PRINTS" id="PR00477">
    <property type="entry name" value="PHGLYCKINASE"/>
</dbReference>
<keyword evidence="10" id="KW-0067">ATP-binding</keyword>
<evidence type="ECO:0000256" key="4">
    <source>
        <dbReference type="ARBA" id="ARBA00005215"/>
    </source>
</evidence>
<keyword evidence="7 13" id="KW-0808">Transferase</keyword>
<dbReference type="GO" id="GO:0005829">
    <property type="term" value="C:cytosol"/>
    <property type="evidence" value="ECO:0007669"/>
    <property type="project" value="TreeGrafter"/>
</dbReference>
<reference evidence="17 18" key="1">
    <citation type="journal article" date="2018" name="Proc. Natl. Acad. Sci. U.S.A.">
        <title>Draft genome sequence of Camellia sinensis var. sinensis provides insights into the evolution of the tea genome and tea quality.</title>
        <authorList>
            <person name="Wei C."/>
            <person name="Yang H."/>
            <person name="Wang S."/>
            <person name="Zhao J."/>
            <person name="Liu C."/>
            <person name="Gao L."/>
            <person name="Xia E."/>
            <person name="Lu Y."/>
            <person name="Tai Y."/>
            <person name="She G."/>
            <person name="Sun J."/>
            <person name="Cao H."/>
            <person name="Tong W."/>
            <person name="Gao Q."/>
            <person name="Li Y."/>
            <person name="Deng W."/>
            <person name="Jiang X."/>
            <person name="Wang W."/>
            <person name="Chen Q."/>
            <person name="Zhang S."/>
            <person name="Li H."/>
            <person name="Wu J."/>
            <person name="Wang P."/>
            <person name="Li P."/>
            <person name="Shi C."/>
            <person name="Zheng F."/>
            <person name="Jian J."/>
            <person name="Huang B."/>
            <person name="Shan D."/>
            <person name="Shi M."/>
            <person name="Fang C."/>
            <person name="Yue Y."/>
            <person name="Li F."/>
            <person name="Li D."/>
            <person name="Wei S."/>
            <person name="Han B."/>
            <person name="Jiang C."/>
            <person name="Yin Y."/>
            <person name="Xia T."/>
            <person name="Zhang Z."/>
            <person name="Bennetzen J.L."/>
            <person name="Zhao S."/>
            <person name="Wan X."/>
        </authorList>
    </citation>
    <scope>NUCLEOTIDE SEQUENCE [LARGE SCALE GENOMIC DNA]</scope>
    <source>
        <strain evidence="18">cv. Shuchazao</strain>
        <tissue evidence="17">Leaf</tissue>
    </source>
</reference>
<comment type="pathway">
    <text evidence="4">Carbohydrate biosynthesis; Calvin cycle.</text>
</comment>
<dbReference type="InterPro" id="IPR015824">
    <property type="entry name" value="Phosphoglycerate_kinase_N"/>
</dbReference>
<name>A0A4S4DQJ1_CAMSN</name>
<gene>
    <name evidence="17" type="ORF">TEA_002667</name>
</gene>
<dbReference type="SUPFAM" id="SSF53748">
    <property type="entry name" value="Phosphoglycerate kinase"/>
    <property type="match status" value="1"/>
</dbReference>
<feature type="transmembrane region" description="Helical" evidence="16">
    <location>
        <begin position="264"/>
        <end position="286"/>
    </location>
</feature>
<evidence type="ECO:0000256" key="7">
    <source>
        <dbReference type="ARBA" id="ARBA00022679"/>
    </source>
</evidence>
<proteinExistence type="inferred from homology"/>
<evidence type="ECO:0000256" key="5">
    <source>
        <dbReference type="ARBA" id="ARBA00008982"/>
    </source>
</evidence>
<dbReference type="EC" id="2.7.2.3" evidence="6 13"/>
<protein>
    <recommendedName>
        <fullName evidence="6 13">Phosphoglycerate kinase</fullName>
        <ecNumber evidence="6 13">2.7.2.3</ecNumber>
    </recommendedName>
</protein>
<keyword evidence="16" id="KW-0472">Membrane</keyword>
<evidence type="ECO:0000256" key="16">
    <source>
        <dbReference type="SAM" id="Phobius"/>
    </source>
</evidence>
<comment type="pathway">
    <text evidence="3">Carbohydrate degradation; glycolysis; pyruvate from D-glyceraldehyde 3-phosphate: step 2/5.</text>
</comment>
<dbReference type="InterPro" id="IPR001576">
    <property type="entry name" value="Phosphoglycerate_kinase"/>
</dbReference>
<dbReference type="STRING" id="542762.A0A4S4DQJ1"/>
<accession>A0A4S4DQJ1</accession>
<keyword evidence="18" id="KW-1185">Reference proteome</keyword>
<keyword evidence="16" id="KW-1133">Transmembrane helix</keyword>
<comment type="catalytic activity">
    <reaction evidence="1 13">
        <text>(2R)-3-phosphoglycerate + ATP = (2R)-3-phospho-glyceroyl phosphate + ADP</text>
        <dbReference type="Rhea" id="RHEA:14801"/>
        <dbReference type="ChEBI" id="CHEBI:30616"/>
        <dbReference type="ChEBI" id="CHEBI:57604"/>
        <dbReference type="ChEBI" id="CHEBI:58272"/>
        <dbReference type="ChEBI" id="CHEBI:456216"/>
        <dbReference type="EC" id="2.7.2.3"/>
    </reaction>
</comment>
<dbReference type="GO" id="GO:0006096">
    <property type="term" value="P:glycolytic process"/>
    <property type="evidence" value="ECO:0007669"/>
    <property type="project" value="UniProtKB-KW"/>
</dbReference>
<feature type="transmembrane region" description="Helical" evidence="16">
    <location>
        <begin position="292"/>
        <end position="310"/>
    </location>
</feature>
<evidence type="ECO:0000256" key="12">
    <source>
        <dbReference type="ARBA" id="ARBA00023152"/>
    </source>
</evidence>
<evidence type="ECO:0000256" key="11">
    <source>
        <dbReference type="ARBA" id="ARBA00022842"/>
    </source>
</evidence>
<dbReference type="InterPro" id="IPR036043">
    <property type="entry name" value="Phosphoglycerate_kinase_sf"/>
</dbReference>
<evidence type="ECO:0000256" key="13">
    <source>
        <dbReference type="RuleBase" id="RU000532"/>
    </source>
</evidence>
<dbReference type="FunFam" id="3.40.50.1260:FF:000031">
    <property type="entry name" value="Phosphoglycerate kinase 1"/>
    <property type="match status" value="1"/>
</dbReference>
<evidence type="ECO:0000256" key="6">
    <source>
        <dbReference type="ARBA" id="ARBA00013061"/>
    </source>
</evidence>
<keyword evidence="16" id="KW-0812">Transmembrane</keyword>
<dbReference type="GO" id="GO:0006094">
    <property type="term" value="P:gluconeogenesis"/>
    <property type="evidence" value="ECO:0007669"/>
    <property type="project" value="TreeGrafter"/>
</dbReference>
<dbReference type="GO" id="GO:0043531">
    <property type="term" value="F:ADP binding"/>
    <property type="evidence" value="ECO:0007669"/>
    <property type="project" value="TreeGrafter"/>
</dbReference>
<keyword evidence="12" id="KW-0324">Glycolysis</keyword>
<dbReference type="PANTHER" id="PTHR11406:SF23">
    <property type="entry name" value="PHOSPHOGLYCERATE KINASE 1, CHLOROPLASTIC-RELATED"/>
    <property type="match status" value="1"/>
</dbReference>
<evidence type="ECO:0000256" key="9">
    <source>
        <dbReference type="ARBA" id="ARBA00022777"/>
    </source>
</evidence>
<feature type="coiled-coil region" evidence="15">
    <location>
        <begin position="56"/>
        <end position="122"/>
    </location>
</feature>
<dbReference type="GO" id="GO:0004618">
    <property type="term" value="F:phosphoglycerate kinase activity"/>
    <property type="evidence" value="ECO:0007669"/>
    <property type="project" value="UniProtKB-EC"/>
</dbReference>
<comment type="subunit">
    <text evidence="14">Monomer.</text>
</comment>
<comment type="similarity">
    <text evidence="5 13">Belongs to the phosphoglycerate kinase family.</text>
</comment>
<evidence type="ECO:0000313" key="17">
    <source>
        <dbReference type="EMBL" id="THG04526.1"/>
    </source>
</evidence>
<dbReference type="Proteomes" id="UP000306102">
    <property type="component" value="Unassembled WGS sequence"/>
</dbReference>
<comment type="cofactor">
    <cofactor evidence="2">
        <name>Mg(2+)</name>
        <dbReference type="ChEBI" id="CHEBI:18420"/>
    </cofactor>
</comment>
<evidence type="ECO:0000256" key="8">
    <source>
        <dbReference type="ARBA" id="ARBA00022741"/>
    </source>
</evidence>
<dbReference type="PANTHER" id="PTHR11406">
    <property type="entry name" value="PHOSPHOGLYCERATE KINASE"/>
    <property type="match status" value="1"/>
</dbReference>
<evidence type="ECO:0000256" key="15">
    <source>
        <dbReference type="SAM" id="Coils"/>
    </source>
</evidence>
<organism evidence="17 18">
    <name type="scientific">Camellia sinensis var. sinensis</name>
    <name type="common">China tea</name>
    <dbReference type="NCBI Taxonomy" id="542762"/>
    <lineage>
        <taxon>Eukaryota</taxon>
        <taxon>Viridiplantae</taxon>
        <taxon>Streptophyta</taxon>
        <taxon>Embryophyta</taxon>
        <taxon>Tracheophyta</taxon>
        <taxon>Spermatophyta</taxon>
        <taxon>Magnoliopsida</taxon>
        <taxon>eudicotyledons</taxon>
        <taxon>Gunneridae</taxon>
        <taxon>Pentapetalae</taxon>
        <taxon>asterids</taxon>
        <taxon>Ericales</taxon>
        <taxon>Theaceae</taxon>
        <taxon>Camellia</taxon>
    </lineage>
</organism>
<dbReference type="GO" id="GO:0005524">
    <property type="term" value="F:ATP binding"/>
    <property type="evidence" value="ECO:0007669"/>
    <property type="project" value="UniProtKB-KW"/>
</dbReference>
<evidence type="ECO:0000256" key="1">
    <source>
        <dbReference type="ARBA" id="ARBA00000642"/>
    </source>
</evidence>
<feature type="transmembrane region" description="Helical" evidence="16">
    <location>
        <begin position="232"/>
        <end position="252"/>
    </location>
</feature>
<keyword evidence="8" id="KW-0547">Nucleotide-binding</keyword>
<dbReference type="Gene3D" id="3.40.50.1260">
    <property type="entry name" value="Phosphoglycerate kinase, N-terminal domain"/>
    <property type="match status" value="1"/>
</dbReference>
<dbReference type="AlphaFoldDB" id="A0A4S4DQJ1"/>
<keyword evidence="9 13" id="KW-0418">Kinase</keyword>
<evidence type="ECO:0000256" key="10">
    <source>
        <dbReference type="ARBA" id="ARBA00022840"/>
    </source>
</evidence>
<sequence length="639" mass="72180">MNKVFAAFWYSNILRRLFCTDPTTTIPTTTTTTTTFENHESLSQPQSAKKAKIAGMKAKQQQNQSFEKELQLMLQQLRIEKEQTEELLKAREETLKMKEEELEARGKEREKLQKELKKLQKMKEFKPTMNRERARKERQKKGCPQITWLKDHWRKSKKEKDQQPMSAFLAFTTEAMKLLEEEQYLQLKEKEKDPLKPKQPMSAFLMLKNERRAALLAESKGVWEVPQTSAPLPAAVMFHYFPFCFAVMFSSWTKTKSIILRIGMVVASLHILITTATVLFPVFVILMYDSAVLSGVTLILFACVVWLKLVSYAHTNYDMRALAKSLDKRLLDNDFNQLHSLARPRDYLLLPTDVVIADKFAPDANSKIVPATGIPDGWMGLDIGPDSIKTFNDALDSTKTIIWNGPMGVFEFEKFAAGTEAIAKKLAELSGKGVTTIIGGGDSVAAVEKKAPVMQIKEGLNVRPKCTMLEKAIRELEKMVAESRPPTMEGQDADISSQAVKRRLPHEVKQKLAKVARLAQANHGKISMELVNRLMSIVGHMVQLRTLEIEQGILDLLALDSISGGGHANVNLFPNVDSSWKNVAVVILVYAYPRWKDIVILVCLSTVERQGYKLYKEKKSRAVPYDSGGTGFDIASTRH</sequence>
<evidence type="ECO:0000313" key="18">
    <source>
        <dbReference type="Proteomes" id="UP000306102"/>
    </source>
</evidence>